<evidence type="ECO:0000313" key="2">
    <source>
        <dbReference type="Proteomes" id="UP000238479"/>
    </source>
</evidence>
<organism evidence="1 2">
    <name type="scientific">Rosa chinensis</name>
    <name type="common">China rose</name>
    <dbReference type="NCBI Taxonomy" id="74649"/>
    <lineage>
        <taxon>Eukaryota</taxon>
        <taxon>Viridiplantae</taxon>
        <taxon>Streptophyta</taxon>
        <taxon>Embryophyta</taxon>
        <taxon>Tracheophyta</taxon>
        <taxon>Spermatophyta</taxon>
        <taxon>Magnoliopsida</taxon>
        <taxon>eudicotyledons</taxon>
        <taxon>Gunneridae</taxon>
        <taxon>Pentapetalae</taxon>
        <taxon>rosids</taxon>
        <taxon>fabids</taxon>
        <taxon>Rosales</taxon>
        <taxon>Rosaceae</taxon>
        <taxon>Rosoideae</taxon>
        <taxon>Rosoideae incertae sedis</taxon>
        <taxon>Rosa</taxon>
    </lineage>
</organism>
<evidence type="ECO:0000313" key="1">
    <source>
        <dbReference type="EMBL" id="PRQ50312.1"/>
    </source>
</evidence>
<gene>
    <name evidence="1" type="ORF">RchiOBHm_Chr2g0131821</name>
</gene>
<dbReference type="EMBL" id="PDCK01000040">
    <property type="protein sequence ID" value="PRQ50312.1"/>
    <property type="molecule type" value="Genomic_DNA"/>
</dbReference>
<dbReference type="Proteomes" id="UP000238479">
    <property type="component" value="Chromosome 2"/>
</dbReference>
<dbReference type="AlphaFoldDB" id="A0A2P6RV56"/>
<keyword evidence="2" id="KW-1185">Reference proteome</keyword>
<accession>A0A2P6RV56</accession>
<proteinExistence type="predicted"/>
<name>A0A2P6RV56_ROSCH</name>
<sequence>MELIFGVRLHHMTLDDLPNGIMDEVFFYTLFCKCHVWISYRIECMCCYLLDKTSQCKI</sequence>
<comment type="caution">
    <text evidence="1">The sequence shown here is derived from an EMBL/GenBank/DDBJ whole genome shotgun (WGS) entry which is preliminary data.</text>
</comment>
<protein>
    <submittedName>
        <fullName evidence="1">Uncharacterized protein</fullName>
    </submittedName>
</protein>
<reference evidence="1 2" key="1">
    <citation type="journal article" date="2018" name="Nat. Genet.">
        <title>The Rosa genome provides new insights in the design of modern roses.</title>
        <authorList>
            <person name="Bendahmane M."/>
        </authorList>
    </citation>
    <scope>NUCLEOTIDE SEQUENCE [LARGE SCALE GENOMIC DNA]</scope>
    <source>
        <strain evidence="2">cv. Old Blush</strain>
    </source>
</reference>
<dbReference type="Gramene" id="PRQ50312">
    <property type="protein sequence ID" value="PRQ50312"/>
    <property type="gene ID" value="RchiOBHm_Chr2g0131821"/>
</dbReference>